<proteinExistence type="inferred from homology"/>
<feature type="chain" id="PRO_5046454016" description="Low molecular weight antigen MTB12-like C-terminal domain-containing protein" evidence="4">
    <location>
        <begin position="32"/>
        <end position="200"/>
    </location>
</feature>
<protein>
    <recommendedName>
        <fullName evidence="5">Low molecular weight antigen MTB12-like C-terminal domain-containing protein</fullName>
    </recommendedName>
</protein>
<dbReference type="Proteomes" id="UP001500839">
    <property type="component" value="Unassembled WGS sequence"/>
</dbReference>
<gene>
    <name evidence="6" type="ORF">GCM10023353_17100</name>
</gene>
<evidence type="ECO:0000256" key="4">
    <source>
        <dbReference type="SAM" id="SignalP"/>
    </source>
</evidence>
<evidence type="ECO:0000256" key="2">
    <source>
        <dbReference type="ARBA" id="ARBA00093774"/>
    </source>
</evidence>
<name>A0ABP9CL13_9ACTN</name>
<accession>A0ABP9CL13</accession>
<comment type="caution">
    <text evidence="6">The sequence shown here is derived from an EMBL/GenBank/DDBJ whole genome shotgun (WGS) entry which is preliminary data.</text>
</comment>
<feature type="region of interest" description="Disordered" evidence="3">
    <location>
        <begin position="39"/>
        <end position="66"/>
    </location>
</feature>
<evidence type="ECO:0000313" key="6">
    <source>
        <dbReference type="EMBL" id="GAA4812814.1"/>
    </source>
</evidence>
<feature type="region of interest" description="Disordered" evidence="3">
    <location>
        <begin position="177"/>
        <end position="200"/>
    </location>
</feature>
<evidence type="ECO:0000313" key="7">
    <source>
        <dbReference type="Proteomes" id="UP001500839"/>
    </source>
</evidence>
<feature type="compositionally biased region" description="Low complexity" evidence="3">
    <location>
        <begin position="39"/>
        <end position="60"/>
    </location>
</feature>
<dbReference type="EMBL" id="BAABKQ010000001">
    <property type="protein sequence ID" value="GAA4812814.1"/>
    <property type="molecule type" value="Genomic_DNA"/>
</dbReference>
<keyword evidence="1 4" id="KW-0732">Signal</keyword>
<dbReference type="Pfam" id="PF26580">
    <property type="entry name" value="Mtb12_C"/>
    <property type="match status" value="1"/>
</dbReference>
<comment type="similarity">
    <text evidence="2">Belongs to the MTB12 family.</text>
</comment>
<dbReference type="PROSITE" id="PS51257">
    <property type="entry name" value="PROKAR_LIPOPROTEIN"/>
    <property type="match status" value="1"/>
</dbReference>
<organism evidence="6 7">
    <name type="scientific">Tomitella cavernea</name>
    <dbReference type="NCBI Taxonomy" id="1387982"/>
    <lineage>
        <taxon>Bacteria</taxon>
        <taxon>Bacillati</taxon>
        <taxon>Actinomycetota</taxon>
        <taxon>Actinomycetes</taxon>
        <taxon>Mycobacteriales</taxon>
        <taxon>Tomitella</taxon>
    </lineage>
</organism>
<feature type="domain" description="Low molecular weight antigen MTB12-like C-terminal" evidence="5">
    <location>
        <begin position="70"/>
        <end position="174"/>
    </location>
</feature>
<evidence type="ECO:0000256" key="1">
    <source>
        <dbReference type="ARBA" id="ARBA00022729"/>
    </source>
</evidence>
<dbReference type="RefSeq" id="WP_200172008.1">
    <property type="nucleotide sequence ID" value="NZ_BAABKQ010000001.1"/>
</dbReference>
<keyword evidence="7" id="KW-1185">Reference proteome</keyword>
<evidence type="ECO:0000256" key="3">
    <source>
        <dbReference type="SAM" id="MobiDB-lite"/>
    </source>
</evidence>
<sequence length="200" mass="19949">MSILCIRPRGNAVRSAGAAVGLCAAVALMLAGCGSSGDSGATTTSPSTATVQQTTGAGAVDASGLTQQEQSDITSAYETFFSGKSDAQTKLGVIEDPDRFAKTINAQSSSGLAESTSVTVSEMSLVSPGRASVVYTILMDEKPVLPDQTGYAVKVDGKWKVSASSFCGLLTLENGGTPPAECGARGGASAEAGTPATPTS</sequence>
<dbReference type="InterPro" id="IPR058644">
    <property type="entry name" value="Mtb12-like_C"/>
</dbReference>
<reference evidence="7" key="1">
    <citation type="journal article" date="2019" name="Int. J. Syst. Evol. Microbiol.">
        <title>The Global Catalogue of Microorganisms (GCM) 10K type strain sequencing project: providing services to taxonomists for standard genome sequencing and annotation.</title>
        <authorList>
            <consortium name="The Broad Institute Genomics Platform"/>
            <consortium name="The Broad Institute Genome Sequencing Center for Infectious Disease"/>
            <person name="Wu L."/>
            <person name="Ma J."/>
        </authorList>
    </citation>
    <scope>NUCLEOTIDE SEQUENCE [LARGE SCALE GENOMIC DNA]</scope>
    <source>
        <strain evidence="7">JCM 18542</strain>
    </source>
</reference>
<feature type="signal peptide" evidence="4">
    <location>
        <begin position="1"/>
        <end position="31"/>
    </location>
</feature>
<evidence type="ECO:0000259" key="5">
    <source>
        <dbReference type="Pfam" id="PF26580"/>
    </source>
</evidence>